<evidence type="ECO:0000259" key="7">
    <source>
        <dbReference type="Pfam" id="PF07005"/>
    </source>
</evidence>
<keyword evidence="10" id="KW-1185">Reference proteome</keyword>
<feature type="domain" description="Four-carbon acid sugar kinase N-terminal" evidence="7">
    <location>
        <begin position="22"/>
        <end position="260"/>
    </location>
</feature>
<evidence type="ECO:0000256" key="5">
    <source>
        <dbReference type="ARBA" id="ARBA00022840"/>
    </source>
</evidence>
<comment type="similarity">
    <text evidence="1">Belongs to the four-carbon acid sugar kinase family.</text>
</comment>
<dbReference type="InterPro" id="IPR042213">
    <property type="entry name" value="NBD_C_sf"/>
</dbReference>
<keyword evidence="3" id="KW-0547">Nucleotide-binding</keyword>
<evidence type="ECO:0000256" key="4">
    <source>
        <dbReference type="ARBA" id="ARBA00022777"/>
    </source>
</evidence>
<keyword evidence="6" id="KW-0119">Carbohydrate metabolism</keyword>
<keyword evidence="4 9" id="KW-0418">Kinase</keyword>
<accession>A0ABS5ZPL2</accession>
<dbReference type="GO" id="GO:0016301">
    <property type="term" value="F:kinase activity"/>
    <property type="evidence" value="ECO:0007669"/>
    <property type="project" value="UniProtKB-KW"/>
</dbReference>
<evidence type="ECO:0000313" key="10">
    <source>
        <dbReference type="Proteomes" id="UP001197028"/>
    </source>
</evidence>
<evidence type="ECO:0000256" key="2">
    <source>
        <dbReference type="ARBA" id="ARBA00022679"/>
    </source>
</evidence>
<dbReference type="Proteomes" id="UP001197028">
    <property type="component" value="Unassembled WGS sequence"/>
</dbReference>
<dbReference type="Gene3D" id="3.40.50.10840">
    <property type="entry name" value="Putative sugar-binding, N-terminal domain"/>
    <property type="match status" value="1"/>
</dbReference>
<dbReference type="Pfam" id="PF17042">
    <property type="entry name" value="NBD_C"/>
    <property type="match status" value="1"/>
</dbReference>
<keyword evidence="5" id="KW-0067">ATP-binding</keyword>
<evidence type="ECO:0000313" key="9">
    <source>
        <dbReference type="EMBL" id="MBU2738609.1"/>
    </source>
</evidence>
<evidence type="ECO:0000256" key="3">
    <source>
        <dbReference type="ARBA" id="ARBA00022741"/>
    </source>
</evidence>
<reference evidence="9 10" key="1">
    <citation type="journal article" date="2021" name="ISME J.">
        <title>Genomic evolution of the class Acidithiobacillia: deep-branching Proteobacteria living in extreme acidic conditions.</title>
        <authorList>
            <person name="Moya-Beltran A."/>
            <person name="Beard S."/>
            <person name="Rojas-Villalobos C."/>
            <person name="Issotta F."/>
            <person name="Gallardo Y."/>
            <person name="Ulloa R."/>
            <person name="Giaveno A."/>
            <person name="Degli Esposti M."/>
            <person name="Johnson D.B."/>
            <person name="Quatrini R."/>
        </authorList>
    </citation>
    <scope>NUCLEOTIDE SEQUENCE [LARGE SCALE GENOMIC DNA]</scope>
    <source>
        <strain evidence="9 10">ATCC 19703</strain>
    </source>
</reference>
<dbReference type="Gene3D" id="3.40.980.20">
    <property type="entry name" value="Four-carbon acid sugar kinase, nucleotide binding domain"/>
    <property type="match status" value="1"/>
</dbReference>
<evidence type="ECO:0000256" key="6">
    <source>
        <dbReference type="ARBA" id="ARBA00023277"/>
    </source>
</evidence>
<dbReference type="Pfam" id="PF07005">
    <property type="entry name" value="SBD_N"/>
    <property type="match status" value="1"/>
</dbReference>
<evidence type="ECO:0000259" key="8">
    <source>
        <dbReference type="Pfam" id="PF17042"/>
    </source>
</evidence>
<dbReference type="InterPro" id="IPR037051">
    <property type="entry name" value="4-carb_acid_sugar_kinase_N_sf"/>
</dbReference>
<keyword evidence="2" id="KW-0808">Transferase</keyword>
<proteinExistence type="inferred from homology"/>
<name>A0ABS5ZPL2_9PROT</name>
<dbReference type="SUPFAM" id="SSF142764">
    <property type="entry name" value="YgbK-like"/>
    <property type="match status" value="1"/>
</dbReference>
<organism evidence="9 10">
    <name type="scientific">Acidithiobacillus concretivorus</name>
    <dbReference type="NCBI Taxonomy" id="3063952"/>
    <lineage>
        <taxon>Bacteria</taxon>
        <taxon>Pseudomonadati</taxon>
        <taxon>Pseudomonadota</taxon>
        <taxon>Acidithiobacillia</taxon>
        <taxon>Acidithiobacillales</taxon>
        <taxon>Acidithiobacillaceae</taxon>
        <taxon>Acidithiobacillus</taxon>
    </lineage>
</organism>
<evidence type="ECO:0000256" key="1">
    <source>
        <dbReference type="ARBA" id="ARBA00005715"/>
    </source>
</evidence>
<dbReference type="InterPro" id="IPR010737">
    <property type="entry name" value="4-carb_acid_sugar_kinase_N"/>
</dbReference>
<gene>
    <name evidence="9" type="ORF">HJG40_07345</name>
</gene>
<sequence>MPFSARCGVLVGSNPQETRTKIIVIDDDPTGSQTVHSCLLLTRWDPETLLEALQDASPLFFVLSNTRGMTAARAEQVTREICRNLHVALEQLANNGQLIQPLLVSRSDSTLRGHYPVETDVMAEELGPFDAHFLVPAFFEGGRITRDSSHYVIQNGVEVPAHETEFARDSVFAFQHSYLPDYVAEKTHGRIPAEQVQRLRLTDLRAGCLPQLLALKNNTCVVVDAVEAADLHAFARDLRAAAGQGKRFLFRSAASLLTALADLPPQPVPAENMAQLVRGGKAGAILVGSHVRKATEQLSHLLEESGLEGLEVEVDACSGEAGKKQLTRLLDQAARLHAQGLDLVIFTSRSERQFTDQATRLAFGETVSAFLMDVLRGLPADLGFLISKGGITSNDVLSSGLALRKARVMGQILPGCSVVQCPHDHPRYPDLPVVIFPGNVGDAESLALARRRLRGR</sequence>
<dbReference type="EMBL" id="JABELD010000053">
    <property type="protein sequence ID" value="MBU2738609.1"/>
    <property type="molecule type" value="Genomic_DNA"/>
</dbReference>
<dbReference type="InterPro" id="IPR031475">
    <property type="entry name" value="NBD_C"/>
</dbReference>
<protein>
    <submittedName>
        <fullName evidence="9">Four-carbon acid sugar kinase family protein</fullName>
    </submittedName>
</protein>
<comment type="caution">
    <text evidence="9">The sequence shown here is derived from an EMBL/GenBank/DDBJ whole genome shotgun (WGS) entry which is preliminary data.</text>
</comment>
<feature type="domain" description="Four-carbon acid sugar kinase nucleotide binding" evidence="8">
    <location>
        <begin position="284"/>
        <end position="446"/>
    </location>
</feature>